<dbReference type="InterPro" id="IPR051678">
    <property type="entry name" value="AGP_Transferase"/>
</dbReference>
<accession>A0ABU1F863</accession>
<dbReference type="Gene3D" id="3.30.200.20">
    <property type="entry name" value="Phosphorylase Kinase, domain 1"/>
    <property type="match status" value="1"/>
</dbReference>
<dbReference type="InterPro" id="IPR002575">
    <property type="entry name" value="Aminoglycoside_PTrfase"/>
</dbReference>
<evidence type="ECO:0000259" key="1">
    <source>
        <dbReference type="Pfam" id="PF01636"/>
    </source>
</evidence>
<feature type="domain" description="Aminoglycoside phosphotransferase" evidence="1">
    <location>
        <begin position="34"/>
        <end position="273"/>
    </location>
</feature>
<dbReference type="RefSeq" id="WP_310457303.1">
    <property type="nucleotide sequence ID" value="NZ_JAVKPH010000010.1"/>
</dbReference>
<evidence type="ECO:0000313" key="2">
    <source>
        <dbReference type="EMBL" id="MDR5653066.1"/>
    </source>
</evidence>
<dbReference type="PANTHER" id="PTHR21310:SF57">
    <property type="entry name" value="BLR2944 PROTEIN"/>
    <property type="match status" value="1"/>
</dbReference>
<gene>
    <name evidence="2" type="ORF">RGD00_10645</name>
</gene>
<organism evidence="2 3">
    <name type="scientific">Ruixingdingia sedimenti</name>
    <dbReference type="NCBI Taxonomy" id="3073604"/>
    <lineage>
        <taxon>Bacteria</taxon>
        <taxon>Pseudomonadati</taxon>
        <taxon>Pseudomonadota</taxon>
        <taxon>Alphaproteobacteria</taxon>
        <taxon>Rhodobacterales</taxon>
        <taxon>Paracoccaceae</taxon>
        <taxon>Ruixingdingia</taxon>
    </lineage>
</organism>
<comment type="caution">
    <text evidence="2">The sequence shown here is derived from an EMBL/GenBank/DDBJ whole genome shotgun (WGS) entry which is preliminary data.</text>
</comment>
<dbReference type="SUPFAM" id="SSF56112">
    <property type="entry name" value="Protein kinase-like (PK-like)"/>
    <property type="match status" value="1"/>
</dbReference>
<sequence length="340" mass="38217">MPAEPCPSTTDFAALVARMVRRHLGAQCAVTRQTRLSGGASQESWAIEVRGPGVVEKLVLRRVPAVVERRREVKRPAGSANEARLMQIMKPRGVPVPTVRWILDAQDGLGEGFVMDWMDGETIGRKIVRDAAYARARENLAFDCGAALARIHLTPRDELPALRETHPQEYLDGTFREYERQGHRRPVFEMAFQWLRQHIGRLDPALCLVHGDFRTGNYILGQDGLRGVLDWEIAHIGHPMEDLGWFCIGSWRFGQVDLPAGGVGSREALFAGYESAGGRVDAQAVRFWQVMGSLTWGLDCVEFAREFQRGDRTVERAAIGRRASENEIDLLRLLNPREPR</sequence>
<dbReference type="Pfam" id="PF01636">
    <property type="entry name" value="APH"/>
    <property type="match status" value="1"/>
</dbReference>
<dbReference type="InterPro" id="IPR041726">
    <property type="entry name" value="ACAD10_11_N"/>
</dbReference>
<proteinExistence type="predicted"/>
<evidence type="ECO:0000313" key="3">
    <source>
        <dbReference type="Proteomes" id="UP001247754"/>
    </source>
</evidence>
<keyword evidence="3" id="KW-1185">Reference proteome</keyword>
<reference evidence="2 3" key="1">
    <citation type="submission" date="2023-09" db="EMBL/GenBank/DDBJ databases">
        <title>Xinfangfangia sedmenti sp. nov., isolated the sedment.</title>
        <authorList>
            <person name="Xu L."/>
        </authorList>
    </citation>
    <scope>NUCLEOTIDE SEQUENCE [LARGE SCALE GENOMIC DNA]</scope>
    <source>
        <strain evidence="2 3">LG-4</strain>
    </source>
</reference>
<dbReference type="PANTHER" id="PTHR21310">
    <property type="entry name" value="AMINOGLYCOSIDE PHOSPHOTRANSFERASE-RELATED-RELATED"/>
    <property type="match status" value="1"/>
</dbReference>
<dbReference type="CDD" id="cd05154">
    <property type="entry name" value="ACAD10_11_N-like"/>
    <property type="match status" value="1"/>
</dbReference>
<dbReference type="InterPro" id="IPR011009">
    <property type="entry name" value="Kinase-like_dom_sf"/>
</dbReference>
<dbReference type="EMBL" id="JAVKPH010000010">
    <property type="protein sequence ID" value="MDR5653066.1"/>
    <property type="molecule type" value="Genomic_DNA"/>
</dbReference>
<protein>
    <submittedName>
        <fullName evidence="2">Phosphotransferase family protein</fullName>
    </submittedName>
</protein>
<dbReference type="Gene3D" id="3.90.1200.10">
    <property type="match status" value="1"/>
</dbReference>
<name>A0ABU1F863_9RHOB</name>
<dbReference type="Proteomes" id="UP001247754">
    <property type="component" value="Unassembled WGS sequence"/>
</dbReference>